<dbReference type="AlphaFoldDB" id="A0A5S6Q356"/>
<dbReference type="Gene3D" id="2.60.200.20">
    <property type="match status" value="1"/>
</dbReference>
<organism evidence="2 3">
    <name type="scientific">Trichuris muris</name>
    <name type="common">Mouse whipworm</name>
    <dbReference type="NCBI Taxonomy" id="70415"/>
    <lineage>
        <taxon>Eukaryota</taxon>
        <taxon>Metazoa</taxon>
        <taxon>Ecdysozoa</taxon>
        <taxon>Nematoda</taxon>
        <taxon>Enoplea</taxon>
        <taxon>Dorylaimia</taxon>
        <taxon>Trichinellida</taxon>
        <taxon>Trichuridae</taxon>
        <taxon>Trichuris</taxon>
    </lineage>
</organism>
<proteinExistence type="predicted"/>
<reference evidence="3" key="1">
    <citation type="submission" date="2019-12" db="UniProtKB">
        <authorList>
            <consortium name="WormBaseParasite"/>
        </authorList>
    </citation>
    <scope>IDENTIFICATION</scope>
</reference>
<protein>
    <submittedName>
        <fullName evidence="3">FHA domain-containing protein</fullName>
    </submittedName>
</protein>
<evidence type="ECO:0000313" key="2">
    <source>
        <dbReference type="Proteomes" id="UP000046395"/>
    </source>
</evidence>
<dbReference type="InterPro" id="IPR008984">
    <property type="entry name" value="SMAD_FHA_dom_sf"/>
</dbReference>
<dbReference type="Pfam" id="PF00498">
    <property type="entry name" value="FHA"/>
    <property type="match status" value="1"/>
</dbReference>
<dbReference type="InterPro" id="IPR000253">
    <property type="entry name" value="FHA_dom"/>
</dbReference>
<name>A0A5S6Q356_TRIMR</name>
<dbReference type="PANTHER" id="PTHR15715:SF37">
    <property type="entry name" value="LD47843P"/>
    <property type="match status" value="1"/>
</dbReference>
<accession>A0A5S6Q356</accession>
<feature type="domain" description="FHA" evidence="1">
    <location>
        <begin position="32"/>
        <end position="86"/>
    </location>
</feature>
<dbReference type="SUPFAM" id="SSF49879">
    <property type="entry name" value="SMAD/FHA domain"/>
    <property type="match status" value="1"/>
</dbReference>
<sequence>MDMGEACIILSPCQQSHPFEQRRACVVADDPIKIGRAVAKVQASADNFIFDCKVLSRTHAVLWYEDGSFFIKTRKAAMALLSTANACRRVPRRVLLNEVFSGDIVQLGVEIVENTKNGGSLTHGCIVAMLRLYHPNGMEALKRECVSKRLFHLPYARVVGFSFPDATAAGAPWRVPLLPDQGPLFKRRMFYQMQLHLRVF</sequence>
<dbReference type="PANTHER" id="PTHR15715">
    <property type="entry name" value="CENTROSOMAL PROTEIN OF 170 KDA"/>
    <property type="match status" value="1"/>
</dbReference>
<keyword evidence="2" id="KW-1185">Reference proteome</keyword>
<dbReference type="STRING" id="70415.A0A5S6Q356"/>
<evidence type="ECO:0000259" key="1">
    <source>
        <dbReference type="PROSITE" id="PS50006"/>
    </source>
</evidence>
<dbReference type="Proteomes" id="UP000046395">
    <property type="component" value="Unassembled WGS sequence"/>
</dbReference>
<dbReference type="WBParaSite" id="TMUE_0000001661.1">
    <property type="protein sequence ID" value="TMUE_0000001661.1"/>
    <property type="gene ID" value="WBGene00297546"/>
</dbReference>
<dbReference type="PROSITE" id="PS50006">
    <property type="entry name" value="FHA_DOMAIN"/>
    <property type="match status" value="1"/>
</dbReference>
<evidence type="ECO:0000313" key="3">
    <source>
        <dbReference type="WBParaSite" id="TMUE_0000001661.1"/>
    </source>
</evidence>
<dbReference type="InterPro" id="IPR051176">
    <property type="entry name" value="Cent_Immune-Sig_Mod"/>
</dbReference>